<dbReference type="Pfam" id="PF03795">
    <property type="entry name" value="YCII"/>
    <property type="match status" value="1"/>
</dbReference>
<comment type="caution">
    <text evidence="3">The sequence shown here is derived from an EMBL/GenBank/DDBJ whole genome shotgun (WGS) entry which is preliminary data.</text>
</comment>
<name>A0ABQ5MFX2_9FLAO</name>
<sequence>MKKLLMVFTLLAALVACDVKVKKELKTATEAPVLESVAKEVKDTGHETFSYKEGDTTYVMQKYFMVFLKKGPVRSQDSVVLAQLQQNHMQHLEKLHLAGKISMAGPFDDDSDVSGIAVYNTPTFEEADSLAKADPMVKAGRLVIETHPFWAAKGSSLK</sequence>
<dbReference type="RefSeq" id="WP_281763937.1">
    <property type="nucleotide sequence ID" value="NZ_BRVO01000001.1"/>
</dbReference>
<dbReference type="EMBL" id="BRVO01000001">
    <property type="protein sequence ID" value="GLB48288.1"/>
    <property type="molecule type" value="Genomic_DNA"/>
</dbReference>
<gene>
    <name evidence="3" type="ORF">Y10_06560</name>
</gene>
<dbReference type="SUPFAM" id="SSF54909">
    <property type="entry name" value="Dimeric alpha+beta barrel"/>
    <property type="match status" value="1"/>
</dbReference>
<comment type="similarity">
    <text evidence="1">Belongs to the YciI family.</text>
</comment>
<evidence type="ECO:0000256" key="1">
    <source>
        <dbReference type="ARBA" id="ARBA00007689"/>
    </source>
</evidence>
<organism evidence="3 4">
    <name type="scientific">Neptunitalea lumnitzerae</name>
    <dbReference type="NCBI Taxonomy" id="2965509"/>
    <lineage>
        <taxon>Bacteria</taxon>
        <taxon>Pseudomonadati</taxon>
        <taxon>Bacteroidota</taxon>
        <taxon>Flavobacteriia</taxon>
        <taxon>Flavobacteriales</taxon>
        <taxon>Flavobacteriaceae</taxon>
        <taxon>Neptunitalea</taxon>
    </lineage>
</organism>
<keyword evidence="4" id="KW-1185">Reference proteome</keyword>
<protein>
    <recommendedName>
        <fullName evidence="2">YCII-related domain-containing protein</fullName>
    </recommendedName>
</protein>
<evidence type="ECO:0000259" key="2">
    <source>
        <dbReference type="Pfam" id="PF03795"/>
    </source>
</evidence>
<evidence type="ECO:0000313" key="4">
    <source>
        <dbReference type="Proteomes" id="UP001143543"/>
    </source>
</evidence>
<reference evidence="3" key="1">
    <citation type="submission" date="2022-07" db="EMBL/GenBank/DDBJ databases">
        <title>Taxonomy of Novel Oxalotrophic and Methylotrophic Bacteria.</title>
        <authorList>
            <person name="Sahin N."/>
            <person name="Tani A."/>
        </authorList>
    </citation>
    <scope>NUCLEOTIDE SEQUENCE</scope>
    <source>
        <strain evidence="3">Y10</strain>
    </source>
</reference>
<evidence type="ECO:0000313" key="3">
    <source>
        <dbReference type="EMBL" id="GLB48288.1"/>
    </source>
</evidence>
<accession>A0ABQ5MFX2</accession>
<dbReference type="PROSITE" id="PS51257">
    <property type="entry name" value="PROKAR_LIPOPROTEIN"/>
    <property type="match status" value="1"/>
</dbReference>
<dbReference type="InterPro" id="IPR011008">
    <property type="entry name" value="Dimeric_a/b-barrel"/>
</dbReference>
<proteinExistence type="inferred from homology"/>
<dbReference type="Proteomes" id="UP001143543">
    <property type="component" value="Unassembled WGS sequence"/>
</dbReference>
<feature type="domain" description="YCII-related" evidence="2">
    <location>
        <begin position="79"/>
        <end position="141"/>
    </location>
</feature>
<dbReference type="Gene3D" id="3.30.70.1060">
    <property type="entry name" value="Dimeric alpha+beta barrel"/>
    <property type="match status" value="1"/>
</dbReference>
<dbReference type="InterPro" id="IPR005545">
    <property type="entry name" value="YCII"/>
</dbReference>